<protein>
    <submittedName>
        <fullName evidence="5">BlaR1 peptidase M56</fullName>
    </submittedName>
</protein>
<dbReference type="EMBL" id="SMBZ01000026">
    <property type="protein sequence ID" value="TCV11868.1"/>
    <property type="molecule type" value="Genomic_DNA"/>
</dbReference>
<comment type="caution">
    <text evidence="5">The sequence shown here is derived from an EMBL/GenBank/DDBJ whole genome shotgun (WGS) entry which is preliminary data.</text>
</comment>
<dbReference type="RefSeq" id="WP_132778026.1">
    <property type="nucleotide sequence ID" value="NZ_SMBZ01000026.1"/>
</dbReference>
<evidence type="ECO:0000256" key="1">
    <source>
        <dbReference type="SAM" id="Coils"/>
    </source>
</evidence>
<evidence type="ECO:0000259" key="4">
    <source>
        <dbReference type="Pfam" id="PF05569"/>
    </source>
</evidence>
<proteinExistence type="predicted"/>
<dbReference type="PANTHER" id="PTHR34978:SF3">
    <property type="entry name" value="SLR0241 PROTEIN"/>
    <property type="match status" value="1"/>
</dbReference>
<dbReference type="OrthoDB" id="15218at2"/>
<dbReference type="Proteomes" id="UP000295197">
    <property type="component" value="Unassembled WGS sequence"/>
</dbReference>
<dbReference type="PANTHER" id="PTHR34978">
    <property type="entry name" value="POSSIBLE SENSOR-TRANSDUCER PROTEIN BLAR"/>
    <property type="match status" value="1"/>
</dbReference>
<gene>
    <name evidence="5" type="ORF">EDC17_102651</name>
</gene>
<feature type="transmembrane region" description="Helical" evidence="3">
    <location>
        <begin position="20"/>
        <end position="38"/>
    </location>
</feature>
<feature type="transmembrane region" description="Helical" evidence="3">
    <location>
        <begin position="47"/>
        <end position="68"/>
    </location>
</feature>
<feature type="coiled-coil region" evidence="1">
    <location>
        <begin position="387"/>
        <end position="430"/>
    </location>
</feature>
<dbReference type="InterPro" id="IPR008756">
    <property type="entry name" value="Peptidase_M56"/>
</dbReference>
<keyword evidence="3" id="KW-0812">Transmembrane</keyword>
<dbReference type="CDD" id="cd07341">
    <property type="entry name" value="M56_BlaR1_MecR1_like"/>
    <property type="match status" value="1"/>
</dbReference>
<keyword evidence="3" id="KW-1133">Transmembrane helix</keyword>
<accession>A0A4R3VWP6</accession>
<dbReference type="Pfam" id="PF05569">
    <property type="entry name" value="Peptidase_M56"/>
    <property type="match status" value="1"/>
</dbReference>
<feature type="region of interest" description="Disordered" evidence="2">
    <location>
        <begin position="546"/>
        <end position="566"/>
    </location>
</feature>
<feature type="transmembrane region" description="Helical" evidence="3">
    <location>
        <begin position="103"/>
        <end position="123"/>
    </location>
</feature>
<evidence type="ECO:0000256" key="3">
    <source>
        <dbReference type="SAM" id="Phobius"/>
    </source>
</evidence>
<evidence type="ECO:0000313" key="5">
    <source>
        <dbReference type="EMBL" id="TCV11868.1"/>
    </source>
</evidence>
<keyword evidence="1" id="KW-0175">Coiled coil</keyword>
<dbReference type="InterPro" id="IPR052173">
    <property type="entry name" value="Beta-lactam_resp_regulator"/>
</dbReference>
<keyword evidence="3" id="KW-0472">Membrane</keyword>
<evidence type="ECO:0000256" key="2">
    <source>
        <dbReference type="SAM" id="MobiDB-lite"/>
    </source>
</evidence>
<name>A0A4R3VWP6_9SPHI</name>
<reference evidence="5 6" key="1">
    <citation type="submission" date="2019-03" db="EMBL/GenBank/DDBJ databases">
        <title>Genomic Encyclopedia of Type Strains, Phase IV (KMG-IV): sequencing the most valuable type-strain genomes for metagenomic binning, comparative biology and taxonomic classification.</title>
        <authorList>
            <person name="Goeker M."/>
        </authorList>
    </citation>
    <scope>NUCLEOTIDE SEQUENCE [LARGE SCALE GENOMIC DNA]</scope>
    <source>
        <strain evidence="5 6">DSM 22362</strain>
    </source>
</reference>
<feature type="domain" description="Peptidase M56" evidence="4">
    <location>
        <begin position="63"/>
        <end position="297"/>
    </location>
</feature>
<keyword evidence="6" id="KW-1185">Reference proteome</keyword>
<sequence length="566" mass="66196">MENLIQIFNNAIGWSILHSLWQGASIYIILFGIYLIFYDMSSKTKYILAYIAQVIVFACFVFTFNKYIQYSSIPAGQSLISEQEELFLYIAYLQNTSWSIANLFPYIVSLYTLGLIVQITLCIKSYSMLNRIKKTSQAIVPRQWQDLLESMMQKHNISSRIQLLVSDYVTSPITMGVFKPLIIFPAAYINKISLKDTEAILLHEVAHIRRYDYLFNLFSVSIETILFFNPFVWLISRHVKIEREQACDDFVTQSHISPLEYSKTLLHVEVLRQEQASHTAMALSGHNKYNLLHRIKRINNYIMETKYTAFKHQIIAISCTALALLFIAWVNPETEANKMNKNTISTSTFIEETTEVHSPHISTSPAQVLNFSALIDTSKVHLPKKKQKELEKIAKRLETESKDLEKHFESAEWQEKIKNLEAYAKDMEQQFNTPEWREKIAKIERDALNISEKFDTPEWKERIAAIEKNALEVQKHFESPQWKERVKHLEAHAKKMEEHFNSAEWQEHISKIEQNAQKIEKMVNSPEWKQNIQEFADKTAKFTTDQLKRVSDKQRVEADKLRNHNN</sequence>
<organism evidence="5 6">
    <name type="scientific">Sphingobacterium alimentarium</name>
    <dbReference type="NCBI Taxonomy" id="797292"/>
    <lineage>
        <taxon>Bacteria</taxon>
        <taxon>Pseudomonadati</taxon>
        <taxon>Bacteroidota</taxon>
        <taxon>Sphingobacteriia</taxon>
        <taxon>Sphingobacteriales</taxon>
        <taxon>Sphingobacteriaceae</taxon>
        <taxon>Sphingobacterium</taxon>
    </lineage>
</organism>
<evidence type="ECO:0000313" key="6">
    <source>
        <dbReference type="Proteomes" id="UP000295197"/>
    </source>
</evidence>
<dbReference type="AlphaFoldDB" id="A0A4R3VWP6"/>
<feature type="transmembrane region" description="Helical" evidence="3">
    <location>
        <begin position="213"/>
        <end position="235"/>
    </location>
</feature>